<feature type="compositionally biased region" description="Basic and acidic residues" evidence="1">
    <location>
        <begin position="12"/>
        <end position="21"/>
    </location>
</feature>
<accession>A0ABQ8U749</accession>
<protein>
    <submittedName>
        <fullName evidence="2">Uncharacterized protein</fullName>
    </submittedName>
</protein>
<dbReference type="EMBL" id="JAPMOS010000116">
    <property type="protein sequence ID" value="KAJ4455172.1"/>
    <property type="molecule type" value="Genomic_DNA"/>
</dbReference>
<feature type="region of interest" description="Disordered" evidence="1">
    <location>
        <begin position="80"/>
        <end position="184"/>
    </location>
</feature>
<sequence>MSGFRNIQPLGREARRASGEALEKQRLAARREGFAREEILDHPISVETNSPMFVDEVSRFQTDAAAEEYNRRQALLNREKQSLEMHRKREEERETQRWKTMEEEERRERERAAAVAGTSKRNQSGVAYDPLTLTYADTPEGRNLKDRDERARERADFRMAELSRRNTNTDGINPITGEPITRRA</sequence>
<evidence type="ECO:0000256" key="1">
    <source>
        <dbReference type="SAM" id="MobiDB-lite"/>
    </source>
</evidence>
<feature type="compositionally biased region" description="Basic and acidic residues" evidence="1">
    <location>
        <begin position="139"/>
        <end position="164"/>
    </location>
</feature>
<evidence type="ECO:0000313" key="3">
    <source>
        <dbReference type="Proteomes" id="UP001141327"/>
    </source>
</evidence>
<reference evidence="2" key="1">
    <citation type="journal article" date="2022" name="bioRxiv">
        <title>Genomics of Preaxostyla Flagellates Illuminates Evolutionary Transitions and the Path Towards Mitochondrial Loss.</title>
        <authorList>
            <person name="Novak L.V.F."/>
            <person name="Treitli S.C."/>
            <person name="Pyrih J."/>
            <person name="Halakuc P."/>
            <person name="Pipaliya S.V."/>
            <person name="Vacek V."/>
            <person name="Brzon O."/>
            <person name="Soukal P."/>
            <person name="Eme L."/>
            <person name="Dacks J.B."/>
            <person name="Karnkowska A."/>
            <person name="Elias M."/>
            <person name="Hampl V."/>
        </authorList>
    </citation>
    <scope>NUCLEOTIDE SEQUENCE</scope>
    <source>
        <strain evidence="2">RCP-MX</strain>
    </source>
</reference>
<feature type="region of interest" description="Disordered" evidence="1">
    <location>
        <begin position="1"/>
        <end position="21"/>
    </location>
</feature>
<dbReference type="Proteomes" id="UP001141327">
    <property type="component" value="Unassembled WGS sequence"/>
</dbReference>
<organism evidence="2 3">
    <name type="scientific">Paratrimastix pyriformis</name>
    <dbReference type="NCBI Taxonomy" id="342808"/>
    <lineage>
        <taxon>Eukaryota</taxon>
        <taxon>Metamonada</taxon>
        <taxon>Preaxostyla</taxon>
        <taxon>Paratrimastigidae</taxon>
        <taxon>Paratrimastix</taxon>
    </lineage>
</organism>
<keyword evidence="3" id="KW-1185">Reference proteome</keyword>
<evidence type="ECO:0000313" key="2">
    <source>
        <dbReference type="EMBL" id="KAJ4455172.1"/>
    </source>
</evidence>
<gene>
    <name evidence="2" type="ORF">PAPYR_9901</name>
</gene>
<feature type="compositionally biased region" description="Basic and acidic residues" evidence="1">
    <location>
        <begin position="80"/>
        <end position="112"/>
    </location>
</feature>
<comment type="caution">
    <text evidence="2">The sequence shown here is derived from an EMBL/GenBank/DDBJ whole genome shotgun (WGS) entry which is preliminary data.</text>
</comment>
<name>A0ABQ8U749_9EUKA</name>
<proteinExistence type="predicted"/>